<comment type="caution">
    <text evidence="1">The sequence shown here is derived from an EMBL/GenBank/DDBJ whole genome shotgun (WGS) entry which is preliminary data.</text>
</comment>
<reference evidence="1" key="1">
    <citation type="submission" date="2022-08" db="EMBL/GenBank/DDBJ databases">
        <authorList>
            <person name="Gutierrez-Valencia J."/>
        </authorList>
    </citation>
    <scope>NUCLEOTIDE SEQUENCE</scope>
</reference>
<evidence type="ECO:0000313" key="1">
    <source>
        <dbReference type="EMBL" id="CAI0455881.1"/>
    </source>
</evidence>
<sequence>MSKREQMKLTIANHDLHHPAHSAAGKALPPASSIRSFIKFGTNYSGNGKAFRTSTVEVLHSQMQNITQKCNSHGNRYNHREWFERRHKYWPFEPQHPCVNAIAQARSKHSLIEHAKV</sequence>
<organism evidence="1 2">
    <name type="scientific">Linum tenue</name>
    <dbReference type="NCBI Taxonomy" id="586396"/>
    <lineage>
        <taxon>Eukaryota</taxon>
        <taxon>Viridiplantae</taxon>
        <taxon>Streptophyta</taxon>
        <taxon>Embryophyta</taxon>
        <taxon>Tracheophyta</taxon>
        <taxon>Spermatophyta</taxon>
        <taxon>Magnoliopsida</taxon>
        <taxon>eudicotyledons</taxon>
        <taxon>Gunneridae</taxon>
        <taxon>Pentapetalae</taxon>
        <taxon>rosids</taxon>
        <taxon>fabids</taxon>
        <taxon>Malpighiales</taxon>
        <taxon>Linaceae</taxon>
        <taxon>Linum</taxon>
    </lineage>
</organism>
<evidence type="ECO:0000313" key="2">
    <source>
        <dbReference type="Proteomes" id="UP001154282"/>
    </source>
</evidence>
<name>A0AAV0NBD2_9ROSI</name>
<accession>A0AAV0NBD2</accession>
<keyword evidence="2" id="KW-1185">Reference proteome</keyword>
<dbReference type="EMBL" id="CAMGYJ010000008">
    <property type="protein sequence ID" value="CAI0455881.1"/>
    <property type="molecule type" value="Genomic_DNA"/>
</dbReference>
<dbReference type="Proteomes" id="UP001154282">
    <property type="component" value="Unassembled WGS sequence"/>
</dbReference>
<gene>
    <name evidence="1" type="ORF">LITE_LOCUS32542</name>
</gene>
<dbReference type="AlphaFoldDB" id="A0AAV0NBD2"/>
<protein>
    <submittedName>
        <fullName evidence="1">Uncharacterized protein</fullName>
    </submittedName>
</protein>
<proteinExistence type="predicted"/>